<dbReference type="InterPro" id="IPR011704">
    <property type="entry name" value="ATPase_dyneun-rel_AAA"/>
</dbReference>
<proteinExistence type="predicted"/>
<dbReference type="SUPFAM" id="SSF52540">
    <property type="entry name" value="P-loop containing nucleoside triphosphate hydrolases"/>
    <property type="match status" value="1"/>
</dbReference>
<dbReference type="SMART" id="SM00382">
    <property type="entry name" value="AAA"/>
    <property type="match status" value="1"/>
</dbReference>
<reference evidence="3" key="1">
    <citation type="journal article" date="2019" name="Int. J. Syst. Evol. Microbiol.">
        <title>The Global Catalogue of Microorganisms (GCM) 10K type strain sequencing project: providing services to taxonomists for standard genome sequencing and annotation.</title>
        <authorList>
            <consortium name="The Broad Institute Genomics Platform"/>
            <consortium name="The Broad Institute Genome Sequencing Center for Infectious Disease"/>
            <person name="Wu L."/>
            <person name="Ma J."/>
        </authorList>
    </citation>
    <scope>NUCLEOTIDE SEQUENCE [LARGE SCALE GENOMIC DNA]</scope>
    <source>
        <strain evidence="3">CGMCC 1.15905</strain>
    </source>
</reference>
<feature type="domain" description="AAA+ ATPase" evidence="1">
    <location>
        <begin position="298"/>
        <end position="608"/>
    </location>
</feature>
<keyword evidence="3" id="KW-1185">Reference proteome</keyword>
<accession>A0ABQ1HA66</accession>
<evidence type="ECO:0000313" key="2">
    <source>
        <dbReference type="EMBL" id="GGA67659.1"/>
    </source>
</evidence>
<dbReference type="Gene3D" id="3.40.50.300">
    <property type="entry name" value="P-loop containing nucleotide triphosphate hydrolases"/>
    <property type="match status" value="1"/>
</dbReference>
<name>A0ABQ1HA66_9GAMM</name>
<dbReference type="InterPro" id="IPR003593">
    <property type="entry name" value="AAA+_ATPase"/>
</dbReference>
<dbReference type="Pfam" id="PF07728">
    <property type="entry name" value="AAA_5"/>
    <property type="match status" value="1"/>
</dbReference>
<dbReference type="PANTHER" id="PTHR37291:SF1">
    <property type="entry name" value="TYPE IV METHYL-DIRECTED RESTRICTION ENZYME ECOKMCRB SUBUNIT"/>
    <property type="match status" value="1"/>
</dbReference>
<organism evidence="2 3">
    <name type="scientific">Arenimonas soli</name>
    <dbReference type="NCBI Taxonomy" id="2269504"/>
    <lineage>
        <taxon>Bacteria</taxon>
        <taxon>Pseudomonadati</taxon>
        <taxon>Pseudomonadota</taxon>
        <taxon>Gammaproteobacteria</taxon>
        <taxon>Lysobacterales</taxon>
        <taxon>Lysobacteraceae</taxon>
        <taxon>Arenimonas</taxon>
    </lineage>
</organism>
<gene>
    <name evidence="2" type="ORF">GCM10011521_02260</name>
</gene>
<dbReference type="EMBL" id="BMKC01000001">
    <property type="protein sequence ID" value="GGA67659.1"/>
    <property type="molecule type" value="Genomic_DNA"/>
</dbReference>
<protein>
    <recommendedName>
        <fullName evidence="1">AAA+ ATPase domain-containing protein</fullName>
    </recommendedName>
</protein>
<dbReference type="PANTHER" id="PTHR37291">
    <property type="entry name" value="5-METHYLCYTOSINE-SPECIFIC RESTRICTION ENZYME B"/>
    <property type="match status" value="1"/>
</dbReference>
<evidence type="ECO:0000313" key="3">
    <source>
        <dbReference type="Proteomes" id="UP000623419"/>
    </source>
</evidence>
<dbReference type="RefSeq" id="WP_188660209.1">
    <property type="nucleotide sequence ID" value="NZ_BMKC01000001.1"/>
</dbReference>
<sequence>MARYSPPHDSAPIIAAAQQWIDNCLIVDGSVFSKEEVWTVANFEALDRFVVQRPDAGDGSFYEKLELQVADAPPGARKLMAEMLWALLLFPSNITEEMKRESIVNVWGWSGDSLDPGHPLLADDLLDGIGSAGMGMNTNRWREVNYLIALGKTIKQLPEATRRTVLTDYDQFMHWIGTVPMEGERQFRHMLRYFLFPDRVERMSSNGDRRRVLAGFGVAPVNVTRRWTDRQLDDELLKLRLAQEARFGATDLDFYLHPLRDEWQKPNEGPADVEADEEALAGGVSEPGVSVYALAMVRAKNLILFGPPGTGKTYRLQQMFRDYTDQPADIDRRAWEMQLVAAYGWRAVIAVALAQIGARTKVADLEGHPIIRAKAAQRNRTGTVRPTIWGYLQEHASREPNTVNVAVHRAPYTFEKDEDSFWSVVKDWRDEDAEAAELHDRWLAGPAKNAAPVKRYRVVTFHPSYSYEDFVVGLRPVANTDSGAAVGFRMVDGIFKQACAEARANPTRRHALFIDEINRADIAKVFGELITLIELDKRARYDGAGNLVAGMEVQLPGTGLEEGEDERFGVPDNLDIIGTMNTADRSIALLDIALRRRFEFREIGPEYSVIDRHVEDVDLARLLRAINDRIEFLADRDRLVGHAYLTSVRSIADLRAVFHGRIIPLLQEYFFDDWSRVEMVLSNGSGHSPLLAREVLEARKLFGGSEFSDLAPQFRYRVTDPAGWSSLDFISLYKAVQA</sequence>
<dbReference type="InterPro" id="IPR027417">
    <property type="entry name" value="P-loop_NTPase"/>
</dbReference>
<dbReference type="InterPro" id="IPR052934">
    <property type="entry name" value="Methyl-DNA_Rec/Restrict_Enz"/>
</dbReference>
<evidence type="ECO:0000259" key="1">
    <source>
        <dbReference type="SMART" id="SM00382"/>
    </source>
</evidence>
<dbReference type="Proteomes" id="UP000623419">
    <property type="component" value="Unassembled WGS sequence"/>
</dbReference>
<comment type="caution">
    <text evidence="2">The sequence shown here is derived from an EMBL/GenBank/DDBJ whole genome shotgun (WGS) entry which is preliminary data.</text>
</comment>